<gene>
    <name evidence="5" type="ORF">HMPREF9725_00003</name>
</gene>
<feature type="domain" description="Type I restriction modification DNA specificity" evidence="4">
    <location>
        <begin position="2"/>
        <end position="180"/>
    </location>
</feature>
<comment type="caution">
    <text evidence="5">The sequence shown here is derived from an EMBL/GenBank/DDBJ whole genome shotgun (WGS) entry which is preliminary data.</text>
</comment>
<keyword evidence="2" id="KW-0680">Restriction system</keyword>
<dbReference type="EMBL" id="AGDW01000001">
    <property type="protein sequence ID" value="EMB34464.1"/>
    <property type="molecule type" value="Genomic_DNA"/>
</dbReference>
<evidence type="ECO:0000256" key="3">
    <source>
        <dbReference type="ARBA" id="ARBA00023125"/>
    </source>
</evidence>
<dbReference type="PANTHER" id="PTHR30408">
    <property type="entry name" value="TYPE-1 RESTRICTION ENZYME ECOKI SPECIFICITY PROTEIN"/>
    <property type="match status" value="1"/>
</dbReference>
<reference evidence="5" key="1">
    <citation type="submission" date="2012-01" db="EMBL/GenBank/DDBJ databases">
        <title>The Genome Sequence of Treponema denticola H1-T.</title>
        <authorList>
            <consortium name="The Broad Institute Genome Sequencing Platform"/>
            <person name="Earl A."/>
            <person name="Ward D."/>
            <person name="Feldgarden M."/>
            <person name="Gevers D."/>
            <person name="Blanton J.M."/>
            <person name="Fenno C.J."/>
            <person name="Baranova O.V."/>
            <person name="Mathney J."/>
            <person name="Dewhirst F.E."/>
            <person name="Izard J."/>
            <person name="Young S.K."/>
            <person name="Zeng Q."/>
            <person name="Gargeya S."/>
            <person name="Fitzgerald M."/>
            <person name="Haas B."/>
            <person name="Abouelleil A."/>
            <person name="Alvarado L."/>
            <person name="Arachchi H.M."/>
            <person name="Berlin A."/>
            <person name="Chapman S.B."/>
            <person name="Gearin G."/>
            <person name="Goldberg J."/>
            <person name="Griggs A."/>
            <person name="Gujja S."/>
            <person name="Hansen M."/>
            <person name="Heiman D."/>
            <person name="Howarth C."/>
            <person name="Larimer J."/>
            <person name="Lui A."/>
            <person name="MacDonald P.J.P."/>
            <person name="McCowen C."/>
            <person name="Montmayeur A."/>
            <person name="Murphy C."/>
            <person name="Neiman D."/>
            <person name="Pearson M."/>
            <person name="Priest M."/>
            <person name="Roberts A."/>
            <person name="Saif S."/>
            <person name="Shea T."/>
            <person name="Sisk P."/>
            <person name="Stolte C."/>
            <person name="Sykes S."/>
            <person name="Wortman J."/>
            <person name="Nusbaum C."/>
            <person name="Birren B."/>
        </authorList>
    </citation>
    <scope>NUCLEOTIDE SEQUENCE [LARGE SCALE GENOMIC DNA]</scope>
    <source>
        <strain evidence="5">H1-T</strain>
    </source>
</reference>
<evidence type="ECO:0000259" key="4">
    <source>
        <dbReference type="Pfam" id="PF01420"/>
    </source>
</evidence>
<name>M2CJK4_TREDN</name>
<evidence type="ECO:0000313" key="5">
    <source>
        <dbReference type="EMBL" id="EMB34464.1"/>
    </source>
</evidence>
<organism evidence="5">
    <name type="scientific">Treponema denticola H1-T</name>
    <dbReference type="NCBI Taxonomy" id="999431"/>
    <lineage>
        <taxon>Bacteria</taxon>
        <taxon>Pseudomonadati</taxon>
        <taxon>Spirochaetota</taxon>
        <taxon>Spirochaetia</taxon>
        <taxon>Spirochaetales</taxon>
        <taxon>Treponemataceae</taxon>
        <taxon>Treponema</taxon>
    </lineage>
</organism>
<dbReference type="InterPro" id="IPR000055">
    <property type="entry name" value="Restrct_endonuc_typeI_TRD"/>
</dbReference>
<dbReference type="RefSeq" id="WP_002686676.1">
    <property type="nucleotide sequence ID" value="NZ_CM001794.1"/>
</dbReference>
<dbReference type="HOGENOM" id="CLU_021095_9_1_12"/>
<accession>M2CJK4</accession>
<evidence type="ECO:0000256" key="1">
    <source>
        <dbReference type="ARBA" id="ARBA00010923"/>
    </source>
</evidence>
<comment type="similarity">
    <text evidence="1">Belongs to the type-I restriction system S methylase family.</text>
</comment>
<dbReference type="CDD" id="cd17278">
    <property type="entry name" value="RMtype1_S_LdeBORF1052P-TRD2-CR2"/>
    <property type="match status" value="1"/>
</dbReference>
<proteinExistence type="inferred from homology"/>
<dbReference type="InterPro" id="IPR044946">
    <property type="entry name" value="Restrct_endonuc_typeI_TRD_sf"/>
</dbReference>
<dbReference type="SUPFAM" id="SSF116734">
    <property type="entry name" value="DNA methylase specificity domain"/>
    <property type="match status" value="1"/>
</dbReference>
<dbReference type="GO" id="GO:0009307">
    <property type="term" value="P:DNA restriction-modification system"/>
    <property type="evidence" value="ECO:0007669"/>
    <property type="project" value="UniProtKB-KW"/>
</dbReference>
<keyword evidence="3" id="KW-0238">DNA-binding</keyword>
<protein>
    <recommendedName>
        <fullName evidence="4">Type I restriction modification DNA specificity domain-containing protein</fullName>
    </recommendedName>
</protein>
<dbReference type="InterPro" id="IPR052021">
    <property type="entry name" value="Type-I_RS_S_subunit"/>
</dbReference>
<dbReference type="Proteomes" id="UP000011708">
    <property type="component" value="Chromosome"/>
</dbReference>
<dbReference type="Gene3D" id="3.90.220.20">
    <property type="entry name" value="DNA methylase specificity domains"/>
    <property type="match status" value="1"/>
</dbReference>
<dbReference type="PATRIC" id="fig|999431.4.peg.3"/>
<dbReference type="AlphaFoldDB" id="M2CJK4"/>
<dbReference type="GO" id="GO:0003677">
    <property type="term" value="F:DNA binding"/>
    <property type="evidence" value="ECO:0007669"/>
    <property type="project" value="UniProtKB-KW"/>
</dbReference>
<dbReference type="PANTHER" id="PTHR30408:SF13">
    <property type="entry name" value="TYPE I RESTRICTION ENZYME HINDI SPECIFICITY SUBUNIT"/>
    <property type="match status" value="1"/>
</dbReference>
<dbReference type="Pfam" id="PF01420">
    <property type="entry name" value="Methylase_S"/>
    <property type="match status" value="1"/>
</dbReference>
<evidence type="ECO:0000256" key="2">
    <source>
        <dbReference type="ARBA" id="ARBA00022747"/>
    </source>
</evidence>
<sequence length="215" mass="24384">MPDDWKIGNLEDVIKFYNGYAFKSKELLNKQKKSCYAVFKQGHIKSGGGFIPTGTKSWFPKKKSENLQKYILCKGDILMAMTDMKDNVAILGNTAVMAVDNQYLLNQRVGLLRCNGKYEISYPYIYLLTNSKDFLQDLRSRANSGVQVNLSSAAIKESSIIIPSRSTNIKFNQIVKPMFEITFKNNMEIDRLSSLRDTLLPKLMSGEIDVSNIEI</sequence>